<reference evidence="2 3" key="1">
    <citation type="submission" date="2018-10" db="EMBL/GenBank/DDBJ databases">
        <title>Natrarchaeobius chitinivorans gen. nov., sp. nov., and Natrarchaeobius haloalkaliphilus sp. nov., alkaliphilic, chitin-utilizing haloarchaea from hypersaline alkaline lakes.</title>
        <authorList>
            <person name="Sorokin D.Y."/>
            <person name="Elcheninov A.G."/>
            <person name="Kostrikina N.A."/>
            <person name="Bale N.J."/>
            <person name="Sinninghe Damste J.S."/>
            <person name="Khijniak T.V."/>
            <person name="Kublanov I.V."/>
            <person name="Toshchakov S.V."/>
        </authorList>
    </citation>
    <scope>NUCLEOTIDE SEQUENCE [LARGE SCALE GENOMIC DNA]</scope>
    <source>
        <strain evidence="2 3">AArcht4T</strain>
    </source>
</reference>
<dbReference type="RefSeq" id="WP_124195132.1">
    <property type="nucleotide sequence ID" value="NZ_REGA01000005.1"/>
</dbReference>
<evidence type="ECO:0000313" key="3">
    <source>
        <dbReference type="Proteomes" id="UP000282323"/>
    </source>
</evidence>
<dbReference type="AlphaFoldDB" id="A0A3N6NA21"/>
<sequence length="320" mass="32368">MTASLLGGGAYTPRYRIDAETISNATGSFAGRGIETKAVASADEDAVTMGVEAAERALADAGCSADDVGSISVGTTTPPVDEGDVGVQFAEMLGLRGTVDVSIHTQSTRGGTRALLSAVRAPDSPGLVIATDCPKGPRGTAIDDAAGAGAVAFVVGSDGPVTLEETGTYAREFSGTRFRRRGSTVTESYGATAYERRAYTEVSGAAIEAMETTPGAIAPTAPNGSLPYRAAGSTDADPAVYELAACLGDTGTASPFFGLLDAWAGGETDVLVVGYGDGSGADAIALQGSLSISWERETTDIRYAEYAAKRARPVGNGGDP</sequence>
<organism evidence="2 3">
    <name type="scientific">Natrarchaeobius chitinivorans</name>
    <dbReference type="NCBI Taxonomy" id="1679083"/>
    <lineage>
        <taxon>Archaea</taxon>
        <taxon>Methanobacteriati</taxon>
        <taxon>Methanobacteriota</taxon>
        <taxon>Stenosarchaea group</taxon>
        <taxon>Halobacteria</taxon>
        <taxon>Halobacteriales</taxon>
        <taxon>Natrialbaceae</taxon>
        <taxon>Natrarchaeobius</taxon>
    </lineage>
</organism>
<evidence type="ECO:0000256" key="1">
    <source>
        <dbReference type="ARBA" id="ARBA00023229"/>
    </source>
</evidence>
<evidence type="ECO:0000313" key="2">
    <source>
        <dbReference type="EMBL" id="RQG95422.1"/>
    </source>
</evidence>
<dbReference type="GO" id="GO:0016746">
    <property type="term" value="F:acyltransferase activity"/>
    <property type="evidence" value="ECO:0007669"/>
    <property type="project" value="InterPro"/>
</dbReference>
<keyword evidence="3" id="KW-1185">Reference proteome</keyword>
<comment type="caution">
    <text evidence="2">The sequence shown here is derived from an EMBL/GenBank/DDBJ whole genome shotgun (WGS) entry which is preliminary data.</text>
</comment>
<gene>
    <name evidence="2" type="ORF">EA473_08130</name>
</gene>
<keyword evidence="1" id="KW-0414">Isoprene biosynthesis</keyword>
<evidence type="ECO:0008006" key="4">
    <source>
        <dbReference type="Google" id="ProtNLM"/>
    </source>
</evidence>
<dbReference type="InterPro" id="IPR016039">
    <property type="entry name" value="Thiolase-like"/>
</dbReference>
<dbReference type="Proteomes" id="UP000282323">
    <property type="component" value="Unassembled WGS sequence"/>
</dbReference>
<dbReference type="OrthoDB" id="9573at2157"/>
<proteinExistence type="predicted"/>
<dbReference type="EMBL" id="REGA01000005">
    <property type="protein sequence ID" value="RQG95422.1"/>
    <property type="molecule type" value="Genomic_DNA"/>
</dbReference>
<accession>A0A3N6NA21</accession>
<dbReference type="GO" id="GO:0008299">
    <property type="term" value="P:isoprenoid biosynthetic process"/>
    <property type="evidence" value="ECO:0007669"/>
    <property type="project" value="UniProtKB-KW"/>
</dbReference>
<name>A0A3N6NA21_NATCH</name>
<protein>
    <recommendedName>
        <fullName evidence="4">Beta-ketoacyl-[acyl-carrier-protein] synthase III N-terminal domain-containing protein</fullName>
    </recommendedName>
</protein>
<dbReference type="SUPFAM" id="SSF53901">
    <property type="entry name" value="Thiolase-like"/>
    <property type="match status" value="1"/>
</dbReference>
<dbReference type="Gene3D" id="3.40.47.10">
    <property type="match status" value="1"/>
</dbReference>